<reference evidence="1" key="1">
    <citation type="journal article" date="2014" name="Int. J. Syst. Evol. Microbiol.">
        <title>Complete genome sequence of Corynebacterium casei LMG S-19264T (=DSM 44701T), isolated from a smear-ripened cheese.</title>
        <authorList>
            <consortium name="US DOE Joint Genome Institute (JGI-PGF)"/>
            <person name="Walter F."/>
            <person name="Albersmeier A."/>
            <person name="Kalinowski J."/>
            <person name="Ruckert C."/>
        </authorList>
    </citation>
    <scope>NUCLEOTIDE SEQUENCE</scope>
    <source>
        <strain evidence="1">CGMCC 1.15880</strain>
    </source>
</reference>
<accession>A0A916R163</accession>
<gene>
    <name evidence="1" type="ORF">GCM10011498_33560</name>
</gene>
<reference evidence="1" key="2">
    <citation type="submission" date="2020-09" db="EMBL/GenBank/DDBJ databases">
        <authorList>
            <person name="Sun Q."/>
            <person name="Zhou Y."/>
        </authorList>
    </citation>
    <scope>NUCLEOTIDE SEQUENCE</scope>
    <source>
        <strain evidence="1">CGMCC 1.15880</strain>
    </source>
</reference>
<dbReference type="EMBL" id="BMKA01000006">
    <property type="protein sequence ID" value="GGA29652.1"/>
    <property type="molecule type" value="Genomic_DNA"/>
</dbReference>
<comment type="caution">
    <text evidence="1">The sequence shown here is derived from an EMBL/GenBank/DDBJ whole genome shotgun (WGS) entry which is preliminary data.</text>
</comment>
<dbReference type="Gene3D" id="3.40.50.300">
    <property type="entry name" value="P-loop containing nucleotide triphosphate hydrolases"/>
    <property type="match status" value="1"/>
</dbReference>
<name>A0A916R163_9RHOB</name>
<evidence type="ECO:0008006" key="3">
    <source>
        <dbReference type="Google" id="ProtNLM"/>
    </source>
</evidence>
<proteinExistence type="predicted"/>
<evidence type="ECO:0000313" key="2">
    <source>
        <dbReference type="Proteomes" id="UP000628017"/>
    </source>
</evidence>
<organism evidence="1 2">
    <name type="scientific">Neptunicoccus cionae</name>
    <dbReference type="NCBI Taxonomy" id="2035344"/>
    <lineage>
        <taxon>Bacteria</taxon>
        <taxon>Pseudomonadati</taxon>
        <taxon>Pseudomonadota</taxon>
        <taxon>Alphaproteobacteria</taxon>
        <taxon>Rhodobacterales</taxon>
        <taxon>Paracoccaceae</taxon>
        <taxon>Neptunicoccus</taxon>
    </lineage>
</organism>
<dbReference type="AlphaFoldDB" id="A0A916R163"/>
<protein>
    <recommendedName>
        <fullName evidence="3">Sulfotransferase family protein</fullName>
    </recommendedName>
</protein>
<dbReference type="Proteomes" id="UP000628017">
    <property type="component" value="Unassembled WGS sequence"/>
</dbReference>
<keyword evidence="2" id="KW-1185">Reference proteome</keyword>
<dbReference type="InterPro" id="IPR027417">
    <property type="entry name" value="P-loop_NTPase"/>
</dbReference>
<dbReference type="SUPFAM" id="SSF52540">
    <property type="entry name" value="P-loop containing nucleoside triphosphate hydrolases"/>
    <property type="match status" value="1"/>
</dbReference>
<sequence>MAKNAKALRTKGVLYPYNTPRHMKLMNQLFDGSKNPHEVAKDLNFRAESKQMDIHSILLSDEDISCRRDLSVLAKFREHFDVKVIFCLRRQDLWLESWYFQNVKWQWRPALCHLTVNEFFERRAQFPWMDYKAHITHLEKLFGRENVLLNVFERDQMPEGPIANFAALMGLELDDSFTTPPKRNASLTPLVSEMMRCLPLDEAPTDYRVVFDRACGKVDEIIRETQPEAAGSLILSHEQRRIILDEHAAGNAWVAERYFGRDELFHDPVPDENAKISELKLPADSYETMETLVAPLVRALINAHKAKSKQ</sequence>
<evidence type="ECO:0000313" key="1">
    <source>
        <dbReference type="EMBL" id="GGA29652.1"/>
    </source>
</evidence>